<comment type="caution">
    <text evidence="1">The sequence shown here is derived from an EMBL/GenBank/DDBJ whole genome shotgun (WGS) entry which is preliminary data.</text>
</comment>
<evidence type="ECO:0000313" key="1">
    <source>
        <dbReference type="EMBL" id="KAK9278349.1"/>
    </source>
</evidence>
<sequence>MFLRLFLVMSPTSSMRSTNQQGTQSGEHVLLSATSPGLPNTCIVGQNERTYFGTLSGTKGPKGLERIEVKRENHHRMHHKRMSTHLLVSSGTKKSVDPGCMAEILGQRAVFSYDFIRLTSTTWVSSTWESSTRFYIYMAKWMGKDTDVKFFMPYSSI</sequence>
<protein>
    <submittedName>
        <fullName evidence="1">Uncharacterized protein</fullName>
    </submittedName>
</protein>
<accession>A0AAP0WSV0</accession>
<dbReference type="AlphaFoldDB" id="A0AAP0WSV0"/>
<name>A0AAP0WSV0_LIQFO</name>
<reference evidence="1 2" key="1">
    <citation type="journal article" date="2024" name="Plant J.">
        <title>Genome sequences and population genomics reveal climatic adaptation and genomic divergence between two closely related sweetgum species.</title>
        <authorList>
            <person name="Xu W.Q."/>
            <person name="Ren C.Q."/>
            <person name="Zhang X.Y."/>
            <person name="Comes H.P."/>
            <person name="Liu X.H."/>
            <person name="Li Y.G."/>
            <person name="Kettle C.J."/>
            <person name="Jalonen R."/>
            <person name="Gaisberger H."/>
            <person name="Ma Y.Z."/>
            <person name="Qiu Y.X."/>
        </authorList>
    </citation>
    <scope>NUCLEOTIDE SEQUENCE [LARGE SCALE GENOMIC DNA]</scope>
    <source>
        <strain evidence="1">Hangzhou</strain>
    </source>
</reference>
<keyword evidence="2" id="KW-1185">Reference proteome</keyword>
<organism evidence="1 2">
    <name type="scientific">Liquidambar formosana</name>
    <name type="common">Formosan gum</name>
    <dbReference type="NCBI Taxonomy" id="63359"/>
    <lineage>
        <taxon>Eukaryota</taxon>
        <taxon>Viridiplantae</taxon>
        <taxon>Streptophyta</taxon>
        <taxon>Embryophyta</taxon>
        <taxon>Tracheophyta</taxon>
        <taxon>Spermatophyta</taxon>
        <taxon>Magnoliopsida</taxon>
        <taxon>eudicotyledons</taxon>
        <taxon>Gunneridae</taxon>
        <taxon>Pentapetalae</taxon>
        <taxon>Saxifragales</taxon>
        <taxon>Altingiaceae</taxon>
        <taxon>Liquidambar</taxon>
    </lineage>
</organism>
<proteinExistence type="predicted"/>
<dbReference type="Proteomes" id="UP001415857">
    <property type="component" value="Unassembled WGS sequence"/>
</dbReference>
<gene>
    <name evidence="1" type="ORF">L1049_027914</name>
</gene>
<evidence type="ECO:0000313" key="2">
    <source>
        <dbReference type="Proteomes" id="UP001415857"/>
    </source>
</evidence>
<dbReference type="EMBL" id="JBBPBK010000009">
    <property type="protein sequence ID" value="KAK9278349.1"/>
    <property type="molecule type" value="Genomic_DNA"/>
</dbReference>